<accession>A0A9W6U5I0</accession>
<organism evidence="2 3">
    <name type="scientific">Phytophthora fragariaefolia</name>
    <dbReference type="NCBI Taxonomy" id="1490495"/>
    <lineage>
        <taxon>Eukaryota</taxon>
        <taxon>Sar</taxon>
        <taxon>Stramenopiles</taxon>
        <taxon>Oomycota</taxon>
        <taxon>Peronosporomycetes</taxon>
        <taxon>Peronosporales</taxon>
        <taxon>Peronosporaceae</taxon>
        <taxon>Phytophthora</taxon>
    </lineage>
</organism>
<dbReference type="OrthoDB" id="10661661at2759"/>
<proteinExistence type="predicted"/>
<protein>
    <submittedName>
        <fullName evidence="2">Unnamed protein product</fullName>
    </submittedName>
</protein>
<evidence type="ECO:0000313" key="2">
    <source>
        <dbReference type="EMBL" id="GMF26257.1"/>
    </source>
</evidence>
<keyword evidence="3" id="KW-1185">Reference proteome</keyword>
<dbReference type="AlphaFoldDB" id="A0A9W6U5I0"/>
<feature type="region of interest" description="Disordered" evidence="1">
    <location>
        <begin position="94"/>
        <end position="166"/>
    </location>
</feature>
<feature type="compositionally biased region" description="Low complexity" evidence="1">
    <location>
        <begin position="139"/>
        <end position="152"/>
    </location>
</feature>
<name>A0A9W6U5I0_9STRA</name>
<sequence length="197" mass="20902">MTISPPGPDNSFAPAVTKTDPLVLTVPLVPTLRLIEPLFPFCDAPVVILASPLWIFFEIPLVTVTEPLAKLSAESADDNEADPLKPALLTPLETTKLPPAPALPEPPDTVILPPSKFPAPPTKEIRPPTPTPAKLVSKPLLTPPRIRTLPPVLESPDPTSKLMSPAAPFVAPDVTMLTAPELPLTDTPVDSEIDPLA</sequence>
<feature type="compositionally biased region" description="Pro residues" evidence="1">
    <location>
        <begin position="115"/>
        <end position="131"/>
    </location>
</feature>
<feature type="compositionally biased region" description="Pro residues" evidence="1">
    <location>
        <begin position="98"/>
        <end position="107"/>
    </location>
</feature>
<reference evidence="2" key="1">
    <citation type="submission" date="2023-04" db="EMBL/GenBank/DDBJ databases">
        <title>Phytophthora fragariaefolia NBRC 109709.</title>
        <authorList>
            <person name="Ichikawa N."/>
            <person name="Sato H."/>
            <person name="Tonouchi N."/>
        </authorList>
    </citation>
    <scope>NUCLEOTIDE SEQUENCE</scope>
    <source>
        <strain evidence="2">NBRC 109709</strain>
    </source>
</reference>
<evidence type="ECO:0000256" key="1">
    <source>
        <dbReference type="SAM" id="MobiDB-lite"/>
    </source>
</evidence>
<dbReference type="Proteomes" id="UP001165121">
    <property type="component" value="Unassembled WGS sequence"/>
</dbReference>
<dbReference type="EMBL" id="BSXT01000391">
    <property type="protein sequence ID" value="GMF26257.1"/>
    <property type="molecule type" value="Genomic_DNA"/>
</dbReference>
<evidence type="ECO:0000313" key="3">
    <source>
        <dbReference type="Proteomes" id="UP001165121"/>
    </source>
</evidence>
<comment type="caution">
    <text evidence="2">The sequence shown here is derived from an EMBL/GenBank/DDBJ whole genome shotgun (WGS) entry which is preliminary data.</text>
</comment>
<gene>
    <name evidence="2" type="ORF">Pfra01_000489900</name>
</gene>